<evidence type="ECO:0000256" key="5">
    <source>
        <dbReference type="ARBA" id="ARBA00022989"/>
    </source>
</evidence>
<feature type="transmembrane region" description="Helical" evidence="8">
    <location>
        <begin position="65"/>
        <end position="85"/>
    </location>
</feature>
<keyword evidence="4 8" id="KW-0812">Transmembrane</keyword>
<dbReference type="RefSeq" id="WP_264249679.1">
    <property type="nucleotide sequence ID" value="NZ_CP107567.1"/>
</dbReference>
<dbReference type="Pfam" id="PF00474">
    <property type="entry name" value="SSF"/>
    <property type="match status" value="1"/>
</dbReference>
<name>A0ABY6IJ89_STRPE</name>
<gene>
    <name evidence="9" type="ORF">OGH68_35425</name>
</gene>
<comment type="similarity">
    <text evidence="2 7">Belongs to the sodium:solute symporter (SSF) (TC 2.A.21) family.</text>
</comment>
<evidence type="ECO:0000313" key="10">
    <source>
        <dbReference type="Proteomes" id="UP001163878"/>
    </source>
</evidence>
<evidence type="ECO:0000256" key="4">
    <source>
        <dbReference type="ARBA" id="ARBA00022692"/>
    </source>
</evidence>
<dbReference type="Proteomes" id="UP001163878">
    <property type="component" value="Chromosome"/>
</dbReference>
<dbReference type="InterPro" id="IPR050277">
    <property type="entry name" value="Sodium:Solute_Symporter"/>
</dbReference>
<feature type="transmembrane region" description="Helical" evidence="8">
    <location>
        <begin position="92"/>
        <end position="109"/>
    </location>
</feature>
<dbReference type="EMBL" id="CP107567">
    <property type="protein sequence ID" value="UYQ66225.1"/>
    <property type="molecule type" value="Genomic_DNA"/>
</dbReference>
<evidence type="ECO:0000256" key="1">
    <source>
        <dbReference type="ARBA" id="ARBA00004141"/>
    </source>
</evidence>
<dbReference type="PANTHER" id="PTHR48086:SF7">
    <property type="entry name" value="SODIUM-SOLUTE SYMPORTER-RELATED"/>
    <property type="match status" value="1"/>
</dbReference>
<evidence type="ECO:0008006" key="11">
    <source>
        <dbReference type="Google" id="ProtNLM"/>
    </source>
</evidence>
<keyword evidence="10" id="KW-1185">Reference proteome</keyword>
<sequence length="165" mass="17517">MSTADSYLNSTAVAFTKDIYVPLLRPAASDRRRLLVQRLVTLVVGVAVVIFALSAPSIIDALLLTYNLWAPTVVVPLVAGVVFGLRSRIAEVVSIVAGGTAMSMWLWGLNEPFGITALIVGVAVNIVAYALAYAFGSRHDRLDLAADVDLRVDPEPAPALAQEGN</sequence>
<feature type="transmembrane region" description="Helical" evidence="8">
    <location>
        <begin position="39"/>
        <end position="59"/>
    </location>
</feature>
<evidence type="ECO:0000256" key="7">
    <source>
        <dbReference type="RuleBase" id="RU362091"/>
    </source>
</evidence>
<dbReference type="PROSITE" id="PS50283">
    <property type="entry name" value="NA_SOLUT_SYMP_3"/>
    <property type="match status" value="1"/>
</dbReference>
<dbReference type="PANTHER" id="PTHR48086">
    <property type="entry name" value="SODIUM/PROLINE SYMPORTER-RELATED"/>
    <property type="match status" value="1"/>
</dbReference>
<keyword evidence="5 8" id="KW-1133">Transmembrane helix</keyword>
<proteinExistence type="inferred from homology"/>
<evidence type="ECO:0000313" key="9">
    <source>
        <dbReference type="EMBL" id="UYQ66225.1"/>
    </source>
</evidence>
<feature type="transmembrane region" description="Helical" evidence="8">
    <location>
        <begin position="115"/>
        <end position="135"/>
    </location>
</feature>
<reference evidence="9" key="1">
    <citation type="submission" date="2022-10" db="EMBL/GenBank/DDBJ databases">
        <title>Cytochrome P450 Catalyzes Benzene Ring Formation in the Biosynthesis of Trialkyl-Substituted Aromatic Polyketides.</title>
        <authorList>
            <person name="Zhao E."/>
            <person name="Ge H."/>
        </authorList>
    </citation>
    <scope>NUCLEOTIDE SEQUENCE</scope>
    <source>
        <strain evidence="9">NA0869</strain>
    </source>
</reference>
<keyword evidence="6 8" id="KW-0472">Membrane</keyword>
<evidence type="ECO:0000256" key="2">
    <source>
        <dbReference type="ARBA" id="ARBA00006434"/>
    </source>
</evidence>
<dbReference type="InterPro" id="IPR001734">
    <property type="entry name" value="Na/solute_symporter"/>
</dbReference>
<evidence type="ECO:0000256" key="8">
    <source>
        <dbReference type="SAM" id="Phobius"/>
    </source>
</evidence>
<evidence type="ECO:0000256" key="6">
    <source>
        <dbReference type="ARBA" id="ARBA00023136"/>
    </source>
</evidence>
<accession>A0ABY6IJ89</accession>
<comment type="subcellular location">
    <subcellularLocation>
        <location evidence="1">Membrane</location>
        <topology evidence="1">Multi-pass membrane protein</topology>
    </subcellularLocation>
</comment>
<keyword evidence="3" id="KW-0813">Transport</keyword>
<evidence type="ECO:0000256" key="3">
    <source>
        <dbReference type="ARBA" id="ARBA00022448"/>
    </source>
</evidence>
<protein>
    <recommendedName>
        <fullName evidence="11">Integral membrane protein</fullName>
    </recommendedName>
</protein>
<dbReference type="InterPro" id="IPR038377">
    <property type="entry name" value="Na/Glc_symporter_sf"/>
</dbReference>
<organism evidence="9 10">
    <name type="scientific">Streptomyces peucetius</name>
    <dbReference type="NCBI Taxonomy" id="1950"/>
    <lineage>
        <taxon>Bacteria</taxon>
        <taxon>Bacillati</taxon>
        <taxon>Actinomycetota</taxon>
        <taxon>Actinomycetes</taxon>
        <taxon>Kitasatosporales</taxon>
        <taxon>Streptomycetaceae</taxon>
        <taxon>Streptomyces</taxon>
    </lineage>
</organism>
<dbReference type="Gene3D" id="1.20.1730.10">
    <property type="entry name" value="Sodium/glucose cotransporter"/>
    <property type="match status" value="1"/>
</dbReference>